<comment type="caution">
    <text evidence="2">The sequence shown here is derived from an EMBL/GenBank/DDBJ whole genome shotgun (WGS) entry which is preliminary data.</text>
</comment>
<dbReference type="RefSeq" id="WP_200339129.1">
    <property type="nucleotide sequence ID" value="NZ_NRRL01000003.1"/>
</dbReference>
<organism evidence="2 3">
    <name type="scientific">Rhodovibrio sodomensis</name>
    <dbReference type="NCBI Taxonomy" id="1088"/>
    <lineage>
        <taxon>Bacteria</taxon>
        <taxon>Pseudomonadati</taxon>
        <taxon>Pseudomonadota</taxon>
        <taxon>Alphaproteobacteria</taxon>
        <taxon>Rhodospirillales</taxon>
        <taxon>Rhodovibrionaceae</taxon>
        <taxon>Rhodovibrio</taxon>
    </lineage>
</organism>
<protein>
    <submittedName>
        <fullName evidence="2">Uncharacterized protein</fullName>
    </submittedName>
</protein>
<name>A0ABS1DBX1_9PROT</name>
<dbReference type="EMBL" id="NRRL01000003">
    <property type="protein sequence ID" value="MBK1667068.1"/>
    <property type="molecule type" value="Genomic_DNA"/>
</dbReference>
<evidence type="ECO:0000256" key="1">
    <source>
        <dbReference type="SAM" id="MobiDB-lite"/>
    </source>
</evidence>
<dbReference type="Proteomes" id="UP001296873">
    <property type="component" value="Unassembled WGS sequence"/>
</dbReference>
<accession>A0ABS1DBX1</accession>
<gene>
    <name evidence="2" type="ORF">CKO28_03285</name>
</gene>
<feature type="compositionally biased region" description="Gly residues" evidence="1">
    <location>
        <begin position="553"/>
        <end position="566"/>
    </location>
</feature>
<evidence type="ECO:0000313" key="2">
    <source>
        <dbReference type="EMBL" id="MBK1667068.1"/>
    </source>
</evidence>
<proteinExistence type="predicted"/>
<sequence>MNTPLRGTLIAAAALLTLSACDRIDEQVHKAAQDSRDALTAVAKQTDATEVELGQFLSAQRAGQCMTSGQASSFRRDLAEAKSAISEATVIELDQLVPVLDDDDGEQQAKARDLIAALETKTSAARRDLADLQARIAAVEAVRKDPDQYRRMIMQRSDVLWDHGVEAAKLAEQARAAYPRRVAMAGGKDPFAGREEIVFLTAAAETADRLASDADANMQAAAAGDIWNCVTIADAHRTIADLHAQAGEKLATASKDFAALDRHETRILVDQKAVYTVRIGRSSWDYSGGADVNRLFDPVPVPADTYEYVVNLEEDTRLAFKDRHWEDVRPDIPEEHWRHLRPDDPFVEWPHDEHHDEASFWVQDWDWNHYHKYRIVTGEGSEVTDWISVDATGYDYYKDALGMEVVSKPVGKFYDEAYTAPAPPGMSLVGDSRYGEWRTPDGEPVAPEEVEQAAEAHAGSGANPLLWYFLGRWSAFNGPYGSDYRYSYTGFRNYTANYQGREAYHGRPNADGRKPFGTRGYLTTASQTYRSSTFHQTGAFKAHAVPASIRGAGPAGRGGGPGGGGK</sequence>
<dbReference type="PROSITE" id="PS51257">
    <property type="entry name" value="PROKAR_LIPOPROTEIN"/>
    <property type="match status" value="1"/>
</dbReference>
<feature type="region of interest" description="Disordered" evidence="1">
    <location>
        <begin position="545"/>
        <end position="566"/>
    </location>
</feature>
<keyword evidence="3" id="KW-1185">Reference proteome</keyword>
<reference evidence="2 3" key="1">
    <citation type="journal article" date="2020" name="Microorganisms">
        <title>Osmotic Adaptation and Compatible Solute Biosynthesis of Phototrophic Bacteria as Revealed from Genome Analyses.</title>
        <authorList>
            <person name="Imhoff J.F."/>
            <person name="Rahn T."/>
            <person name="Kunzel S."/>
            <person name="Keller A."/>
            <person name="Neulinger S.C."/>
        </authorList>
    </citation>
    <scope>NUCLEOTIDE SEQUENCE [LARGE SCALE GENOMIC DNA]</scope>
    <source>
        <strain evidence="2 3">DSM 9895</strain>
    </source>
</reference>
<evidence type="ECO:0000313" key="3">
    <source>
        <dbReference type="Proteomes" id="UP001296873"/>
    </source>
</evidence>